<protein>
    <recommendedName>
        <fullName evidence="2 7">Acetate--CoA ligase</fullName>
        <ecNumber evidence="2 7">6.2.1.1</ecNumber>
    </recommendedName>
</protein>
<sequence>MLTKANKRELTEVLLASKKKYRPAKKILAEANIKDYNAIIKKSLENPIKFWEEAARDLVWFKPWRKVFDSSHKPFYKWFIGGKCNLAYNALDKHIGTKIEKKLAIIWEDETGRSRKLTYWELYQEVNKLVNALKKQGIRKGDRVAIYMPNIPEIAVAMLSCAKIGAMHSVVFAGFSAKALADRINDARAKILFTADGSFRRGKIINYKEFVDEAIKECRTIKKVIVVKNNKNKVKFNKRKDIWYHDFVKGMPTEAKCAQMDAEDPAFVLYTSGTTSKPKGVVHVHGGYMVGVLRTIKWVFDLHGDERFWCTADPGWITGHSYIIYGPLLAGVTTVMYEGVPDMPKPDRIWKIVEKYKVNVFYTAPTLIRAMMKYGAKWPKMHKMPSLRILGTVGEPINPEAWEWYYKYVGKKRCPIMDTWWQTETGSNMITPLPCATLKPGSAGKPFPGIKAEVVDKKGKPVPIGKGGYLVIINQWPSMIRTIFNNPKRYIKTYWQEIKGAYFTGDVAFKDRDGYFWIQGRTDDVLKVAGHRIGTAEVESAFVSHKSVVEAGAIGVPDPIKGEVIKAFVILKQGVKGSDALKLELRKCVRKEIGPIAVIKDIEFVDKLPKTRSGKIMRRVLKAKELGLPLGDTSSLV</sequence>
<feature type="domain" description="AMP-binding enzyme C-terminal" evidence="9">
    <location>
        <begin position="537"/>
        <end position="615"/>
    </location>
</feature>
<comment type="caution">
    <text evidence="11">The sequence shown here is derived from an EMBL/GenBank/DDBJ whole genome shotgun (WGS) entry which is preliminary data.</text>
</comment>
<reference evidence="12" key="1">
    <citation type="submission" date="2017-09" db="EMBL/GenBank/DDBJ databases">
        <title>Depth-based differentiation of microbial function through sediment-hosted aquifers and enrichment of novel symbionts in the deep terrestrial subsurface.</title>
        <authorList>
            <person name="Probst A.J."/>
            <person name="Ladd B."/>
            <person name="Jarett J.K."/>
            <person name="Geller-Mcgrath D.E."/>
            <person name="Sieber C.M.K."/>
            <person name="Emerson J.B."/>
            <person name="Anantharaman K."/>
            <person name="Thomas B.C."/>
            <person name="Malmstrom R."/>
            <person name="Stieglmeier M."/>
            <person name="Klingl A."/>
            <person name="Woyke T."/>
            <person name="Ryan C.M."/>
            <person name="Banfield J.F."/>
        </authorList>
    </citation>
    <scope>NUCLEOTIDE SEQUENCE [LARGE SCALE GENOMIC DNA]</scope>
</reference>
<evidence type="ECO:0000256" key="5">
    <source>
        <dbReference type="ARBA" id="ARBA00022840"/>
    </source>
</evidence>
<evidence type="ECO:0000259" key="9">
    <source>
        <dbReference type="Pfam" id="PF13193"/>
    </source>
</evidence>
<name>A0A2M7DQS4_9BACT</name>
<dbReference type="InterPro" id="IPR042099">
    <property type="entry name" value="ANL_N_sf"/>
</dbReference>
<feature type="domain" description="AMP-dependent synthetase/ligase" evidence="8">
    <location>
        <begin position="101"/>
        <end position="473"/>
    </location>
</feature>
<dbReference type="EC" id="6.2.1.1" evidence="2 7"/>
<dbReference type="InterPro" id="IPR020845">
    <property type="entry name" value="AMP-binding_CS"/>
</dbReference>
<keyword evidence="3 11" id="KW-0436">Ligase</keyword>
<dbReference type="Pfam" id="PF00501">
    <property type="entry name" value="AMP-binding"/>
    <property type="match status" value="1"/>
</dbReference>
<dbReference type="Pfam" id="PF16177">
    <property type="entry name" value="ACAS_N"/>
    <property type="match status" value="1"/>
</dbReference>
<keyword evidence="5" id="KW-0067">ATP-binding</keyword>
<evidence type="ECO:0000256" key="1">
    <source>
        <dbReference type="ARBA" id="ARBA00006432"/>
    </source>
</evidence>
<evidence type="ECO:0000259" key="8">
    <source>
        <dbReference type="Pfam" id="PF00501"/>
    </source>
</evidence>
<evidence type="ECO:0000256" key="6">
    <source>
        <dbReference type="ARBA" id="ARBA00022990"/>
    </source>
</evidence>
<organism evidence="11 12">
    <name type="scientific">Candidatus Falkowbacteria bacterium CG02_land_8_20_14_3_00_36_14</name>
    <dbReference type="NCBI Taxonomy" id="1974560"/>
    <lineage>
        <taxon>Bacteria</taxon>
        <taxon>Candidatus Falkowiibacteriota</taxon>
    </lineage>
</organism>
<dbReference type="InterPro" id="IPR032387">
    <property type="entry name" value="ACAS_N"/>
</dbReference>
<evidence type="ECO:0000256" key="2">
    <source>
        <dbReference type="ARBA" id="ARBA00013275"/>
    </source>
</evidence>
<dbReference type="GO" id="GO:0005524">
    <property type="term" value="F:ATP binding"/>
    <property type="evidence" value="ECO:0007669"/>
    <property type="project" value="UniProtKB-KW"/>
</dbReference>
<dbReference type="InterPro" id="IPR000873">
    <property type="entry name" value="AMP-dep_synth/lig_dom"/>
</dbReference>
<keyword evidence="4" id="KW-0547">Nucleotide-binding</keyword>
<proteinExistence type="inferred from homology"/>
<keyword evidence="6" id="KW-0007">Acetylation</keyword>
<dbReference type="InterPro" id="IPR025110">
    <property type="entry name" value="AMP-bd_C"/>
</dbReference>
<dbReference type="Gene3D" id="3.40.50.12780">
    <property type="entry name" value="N-terminal domain of ligase-like"/>
    <property type="match status" value="1"/>
</dbReference>
<dbReference type="FunFam" id="3.40.50.12780:FF:000001">
    <property type="entry name" value="Acetyl-coenzyme A synthetase"/>
    <property type="match status" value="1"/>
</dbReference>
<dbReference type="Proteomes" id="UP000228896">
    <property type="component" value="Unassembled WGS sequence"/>
</dbReference>
<dbReference type="GO" id="GO:0019427">
    <property type="term" value="P:acetyl-CoA biosynthetic process from acetate"/>
    <property type="evidence" value="ECO:0007669"/>
    <property type="project" value="UniProtKB-UniRule"/>
</dbReference>
<evidence type="ECO:0000313" key="11">
    <source>
        <dbReference type="EMBL" id="PIV52100.1"/>
    </source>
</evidence>
<evidence type="ECO:0000256" key="7">
    <source>
        <dbReference type="NCBIfam" id="TIGR02188"/>
    </source>
</evidence>
<dbReference type="NCBIfam" id="NF001208">
    <property type="entry name" value="PRK00174.1"/>
    <property type="match status" value="1"/>
</dbReference>
<dbReference type="InterPro" id="IPR011904">
    <property type="entry name" value="Ac_CoA_lig"/>
</dbReference>
<dbReference type="PROSITE" id="PS00455">
    <property type="entry name" value="AMP_BINDING"/>
    <property type="match status" value="1"/>
</dbReference>
<dbReference type="Pfam" id="PF13193">
    <property type="entry name" value="AMP-binding_C"/>
    <property type="match status" value="1"/>
</dbReference>
<evidence type="ECO:0000313" key="12">
    <source>
        <dbReference type="Proteomes" id="UP000228896"/>
    </source>
</evidence>
<dbReference type="SUPFAM" id="SSF56801">
    <property type="entry name" value="Acetyl-CoA synthetase-like"/>
    <property type="match status" value="1"/>
</dbReference>
<dbReference type="Gene3D" id="3.30.300.30">
    <property type="match status" value="1"/>
</dbReference>
<dbReference type="PANTHER" id="PTHR24095">
    <property type="entry name" value="ACETYL-COENZYME A SYNTHETASE"/>
    <property type="match status" value="1"/>
</dbReference>
<comment type="similarity">
    <text evidence="1">Belongs to the ATP-dependent AMP-binding enzyme family.</text>
</comment>
<evidence type="ECO:0000256" key="3">
    <source>
        <dbReference type="ARBA" id="ARBA00022598"/>
    </source>
</evidence>
<evidence type="ECO:0000256" key="4">
    <source>
        <dbReference type="ARBA" id="ARBA00022741"/>
    </source>
</evidence>
<evidence type="ECO:0000259" key="10">
    <source>
        <dbReference type="Pfam" id="PF16177"/>
    </source>
</evidence>
<dbReference type="AlphaFoldDB" id="A0A2M7DQS4"/>
<dbReference type="InterPro" id="IPR045851">
    <property type="entry name" value="AMP-bd_C_sf"/>
</dbReference>
<dbReference type="NCBIfam" id="TIGR02188">
    <property type="entry name" value="Ac_CoA_lig_AcsA"/>
    <property type="match status" value="1"/>
</dbReference>
<feature type="domain" description="Acetyl-coenzyme A synthetase N-terminal" evidence="10">
    <location>
        <begin position="36"/>
        <end position="90"/>
    </location>
</feature>
<dbReference type="GO" id="GO:0003987">
    <property type="term" value="F:acetate-CoA ligase activity"/>
    <property type="evidence" value="ECO:0007669"/>
    <property type="project" value="UniProtKB-UniRule"/>
</dbReference>
<dbReference type="EMBL" id="PETS01000009">
    <property type="protein sequence ID" value="PIV52100.1"/>
    <property type="molecule type" value="Genomic_DNA"/>
</dbReference>
<gene>
    <name evidence="11" type="primary">acs</name>
    <name evidence="11" type="ORF">COS18_00540</name>
</gene>
<accession>A0A2M7DQS4</accession>
<dbReference type="PANTHER" id="PTHR24095:SF14">
    <property type="entry name" value="ACETYL-COENZYME A SYNTHETASE 1"/>
    <property type="match status" value="1"/>
</dbReference>
<dbReference type="GO" id="GO:0016208">
    <property type="term" value="F:AMP binding"/>
    <property type="evidence" value="ECO:0007669"/>
    <property type="project" value="InterPro"/>
</dbReference>
<dbReference type="CDD" id="cd05966">
    <property type="entry name" value="ACS"/>
    <property type="match status" value="1"/>
</dbReference>